<keyword evidence="3" id="KW-1185">Reference proteome</keyword>
<reference evidence="2" key="1">
    <citation type="submission" date="2020-10" db="EMBL/GenBank/DDBJ databases">
        <title>Taxonomic study of unclassified bacteria belonging to the class Ktedonobacteria.</title>
        <authorList>
            <person name="Yabe S."/>
            <person name="Wang C.M."/>
            <person name="Zheng Y."/>
            <person name="Sakai Y."/>
            <person name="Cavaletti L."/>
            <person name="Monciardini P."/>
            <person name="Donadio S."/>
        </authorList>
    </citation>
    <scope>NUCLEOTIDE SEQUENCE</scope>
    <source>
        <strain evidence="2">ID150040</strain>
    </source>
</reference>
<feature type="region of interest" description="Disordered" evidence="1">
    <location>
        <begin position="78"/>
        <end position="97"/>
    </location>
</feature>
<name>A0A8J3IJC6_9CHLR</name>
<dbReference type="AlphaFoldDB" id="A0A8J3IJC6"/>
<dbReference type="EMBL" id="BNJK01000001">
    <property type="protein sequence ID" value="GHO91231.1"/>
    <property type="molecule type" value="Genomic_DNA"/>
</dbReference>
<proteinExistence type="predicted"/>
<dbReference type="RefSeq" id="WP_220202140.1">
    <property type="nucleotide sequence ID" value="NZ_BNJK01000001.1"/>
</dbReference>
<protein>
    <submittedName>
        <fullName evidence="2">Uncharacterized protein</fullName>
    </submittedName>
</protein>
<gene>
    <name evidence="2" type="ORF">KSF_012790</name>
</gene>
<organism evidence="2 3">
    <name type="scientific">Reticulibacter mediterranei</name>
    <dbReference type="NCBI Taxonomy" id="2778369"/>
    <lineage>
        <taxon>Bacteria</taxon>
        <taxon>Bacillati</taxon>
        <taxon>Chloroflexota</taxon>
        <taxon>Ktedonobacteria</taxon>
        <taxon>Ktedonobacterales</taxon>
        <taxon>Reticulibacteraceae</taxon>
        <taxon>Reticulibacter</taxon>
    </lineage>
</organism>
<feature type="compositionally biased region" description="Basic and acidic residues" evidence="1">
    <location>
        <begin position="85"/>
        <end position="97"/>
    </location>
</feature>
<evidence type="ECO:0000313" key="3">
    <source>
        <dbReference type="Proteomes" id="UP000597444"/>
    </source>
</evidence>
<sequence length="97" mass="10896">MSSDNKYGSEVAHLLWQISVEYEAAQQGLSGLTQGISQHRFITQRMERMHELHIQVHDLVGEEAMSLIAAHLDQIEQNAANSAPTERETAITRIPET</sequence>
<evidence type="ECO:0000256" key="1">
    <source>
        <dbReference type="SAM" id="MobiDB-lite"/>
    </source>
</evidence>
<evidence type="ECO:0000313" key="2">
    <source>
        <dbReference type="EMBL" id="GHO91231.1"/>
    </source>
</evidence>
<accession>A0A8J3IJC6</accession>
<comment type="caution">
    <text evidence="2">The sequence shown here is derived from an EMBL/GenBank/DDBJ whole genome shotgun (WGS) entry which is preliminary data.</text>
</comment>
<dbReference type="Proteomes" id="UP000597444">
    <property type="component" value="Unassembled WGS sequence"/>
</dbReference>